<feature type="transmembrane region" description="Helical" evidence="1">
    <location>
        <begin position="14"/>
        <end position="32"/>
    </location>
</feature>
<feature type="transmembrane region" description="Helical" evidence="1">
    <location>
        <begin position="44"/>
        <end position="72"/>
    </location>
</feature>
<keyword evidence="3" id="KW-1185">Reference proteome</keyword>
<feature type="transmembrane region" description="Helical" evidence="1">
    <location>
        <begin position="92"/>
        <end position="113"/>
    </location>
</feature>
<organism evidence="2 3">
    <name type="scientific">Mycolicibacterium hippocampi</name>
    <dbReference type="NCBI Taxonomy" id="659824"/>
    <lineage>
        <taxon>Bacteria</taxon>
        <taxon>Bacillati</taxon>
        <taxon>Actinomycetota</taxon>
        <taxon>Actinomycetes</taxon>
        <taxon>Mycobacteriales</taxon>
        <taxon>Mycobacteriaceae</taxon>
        <taxon>Mycolicibacterium</taxon>
    </lineage>
</organism>
<comment type="caution">
    <text evidence="2">The sequence shown here is derived from an EMBL/GenBank/DDBJ whole genome shotgun (WGS) entry which is preliminary data.</text>
</comment>
<evidence type="ECO:0000313" key="2">
    <source>
        <dbReference type="EMBL" id="GFH00977.1"/>
    </source>
</evidence>
<dbReference type="Proteomes" id="UP000465304">
    <property type="component" value="Unassembled WGS sequence"/>
</dbReference>
<evidence type="ECO:0000313" key="3">
    <source>
        <dbReference type="Proteomes" id="UP000465304"/>
    </source>
</evidence>
<protein>
    <submittedName>
        <fullName evidence="2">Uncharacterized protein</fullName>
    </submittedName>
</protein>
<dbReference type="AlphaFoldDB" id="A0A7I9ZJU2"/>
<reference evidence="2 3" key="1">
    <citation type="journal article" date="2019" name="Emerg. Microbes Infect.">
        <title>Comprehensive subspecies identification of 175 nontuberculous mycobacteria species based on 7547 genomic profiles.</title>
        <authorList>
            <person name="Matsumoto Y."/>
            <person name="Kinjo T."/>
            <person name="Motooka D."/>
            <person name="Nabeya D."/>
            <person name="Jung N."/>
            <person name="Uechi K."/>
            <person name="Horii T."/>
            <person name="Iida T."/>
            <person name="Fujita J."/>
            <person name="Nakamura S."/>
        </authorList>
    </citation>
    <scope>NUCLEOTIDE SEQUENCE [LARGE SCALE GENOMIC DNA]</scope>
    <source>
        <strain evidence="2 3">JCM 30996</strain>
    </source>
</reference>
<keyword evidence="1" id="KW-0472">Membrane</keyword>
<evidence type="ECO:0000256" key="1">
    <source>
        <dbReference type="SAM" id="Phobius"/>
    </source>
</evidence>
<dbReference type="RefSeq" id="WP_163887842.1">
    <property type="nucleotide sequence ID" value="NZ_BLLB01000002.1"/>
</dbReference>
<feature type="transmembrane region" description="Helical" evidence="1">
    <location>
        <begin position="260"/>
        <end position="277"/>
    </location>
</feature>
<proteinExistence type="predicted"/>
<gene>
    <name evidence="2" type="ORF">MHIP_14600</name>
</gene>
<accession>A0A7I9ZJU2</accession>
<sequence>MQILASALPGFRDLRAPLIAGYLWLLCLWTLVKPNIAVRPANDIAASIYDLAVATGPIWIGLAVSVGAYLVGSVSQILSPVVRLVTRRTVNRAARLLGGALYALYAAAQLGWARVRHGIRQRSVSAIGKLTIATDFQPSLAAKALSLRLIPPPPKWSDNPALTRHRFAADEKLRKLEKSAPAGWVSEHNIEELRNELSDRYQRAADQLRDEMSLPATLLVGENPALFSEADRLKAEGELRLALVPPIAAITVLLSISHTPIWLCLFVALIIIAAQGLDREHKFQTLMDGALRQGQIIAQSIEEFKSWVDTIPAE</sequence>
<keyword evidence="1" id="KW-0812">Transmembrane</keyword>
<dbReference type="EMBL" id="BLLB01000002">
    <property type="protein sequence ID" value="GFH00977.1"/>
    <property type="molecule type" value="Genomic_DNA"/>
</dbReference>
<keyword evidence="1" id="KW-1133">Transmembrane helix</keyword>
<name>A0A7I9ZJU2_9MYCO</name>